<comment type="cofactor">
    <cofactor evidence="1">
        <name>FAD</name>
        <dbReference type="ChEBI" id="CHEBI:57692"/>
    </cofactor>
</comment>
<evidence type="ECO:0000313" key="6">
    <source>
        <dbReference type="EMBL" id="MBB6119964.1"/>
    </source>
</evidence>
<comment type="similarity">
    <text evidence="2">Belongs to the DadA oxidoreductase family.</text>
</comment>
<keyword evidence="3" id="KW-0285">Flavoprotein</keyword>
<dbReference type="Pfam" id="PF01266">
    <property type="entry name" value="DAO"/>
    <property type="match status" value="1"/>
</dbReference>
<dbReference type="Gene3D" id="3.30.9.10">
    <property type="entry name" value="D-Amino Acid Oxidase, subunit A, domain 2"/>
    <property type="match status" value="1"/>
</dbReference>
<dbReference type="RefSeq" id="WP_184290551.1">
    <property type="nucleotide sequence ID" value="NZ_JACHJO010000005.1"/>
</dbReference>
<dbReference type="PANTHER" id="PTHR13847:SF286">
    <property type="entry name" value="D-AMINO ACID DEHYDROGENASE"/>
    <property type="match status" value="1"/>
</dbReference>
<evidence type="ECO:0000313" key="7">
    <source>
        <dbReference type="Proteomes" id="UP000536604"/>
    </source>
</evidence>
<dbReference type="EC" id="1.4.99.-" evidence="6"/>
<sequence>MDVIVVGGGIVGTSAAFHLARRGVSTALVDSSHTGGATGAGMGVVFPWPLPWEEPPVQDFKAAAAAHLPSLMAELDEDGQATGYEVCGGMSVDREGDDAGHELMETLSRLPGFEGMGRVERLGQGRPRELFPLVPEEYGGVYIEEMARLNGSMARAALLEAALERGLRRFPGDARLLWDGRRVRGVRVGGQDMEASSVIVAAGVWSAQVLAGAGVALPVLPVRGQATHFALPGTDTRPWPVVRFGERDRYAVAFGPNRVVFGATEEPEAGFDCRVTASGQARNLTAALEAMPGLGEATVAGASAGLRPGTGDGRQLLGEVESAPGAVVATGLGSQGLTLGAFQGLVASRLALGEDPGVDLSAFRPDRDTRAGGG</sequence>
<dbReference type="GO" id="GO:0005737">
    <property type="term" value="C:cytoplasm"/>
    <property type="evidence" value="ECO:0007669"/>
    <property type="project" value="TreeGrafter"/>
</dbReference>
<dbReference type="SUPFAM" id="SSF51905">
    <property type="entry name" value="FAD/NAD(P)-binding domain"/>
    <property type="match status" value="1"/>
</dbReference>
<keyword evidence="4 6" id="KW-0560">Oxidoreductase</keyword>
<dbReference type="EMBL" id="JACHJO010000005">
    <property type="protein sequence ID" value="MBB6119964.1"/>
    <property type="molecule type" value="Genomic_DNA"/>
</dbReference>
<proteinExistence type="inferred from homology"/>
<gene>
    <name evidence="6" type="ORF">FHS13_001915</name>
</gene>
<accession>A0A841IPB9</accession>
<dbReference type="InterPro" id="IPR006076">
    <property type="entry name" value="FAD-dep_OxRdtase"/>
</dbReference>
<protein>
    <submittedName>
        <fullName evidence="6">D-amino-acid dehydrogenase</fullName>
        <ecNumber evidence="6">1.4.99.-</ecNumber>
    </submittedName>
</protein>
<feature type="domain" description="FAD dependent oxidoreductase" evidence="5">
    <location>
        <begin position="2"/>
        <end position="344"/>
    </location>
</feature>
<evidence type="ECO:0000256" key="3">
    <source>
        <dbReference type="ARBA" id="ARBA00022630"/>
    </source>
</evidence>
<dbReference type="SUPFAM" id="SSF54373">
    <property type="entry name" value="FAD-linked reductases, C-terminal domain"/>
    <property type="match status" value="1"/>
</dbReference>
<dbReference type="AlphaFoldDB" id="A0A841IPB9"/>
<dbReference type="GO" id="GO:0016491">
    <property type="term" value="F:oxidoreductase activity"/>
    <property type="evidence" value="ECO:0007669"/>
    <property type="project" value="UniProtKB-KW"/>
</dbReference>
<evidence type="ECO:0000256" key="4">
    <source>
        <dbReference type="ARBA" id="ARBA00023002"/>
    </source>
</evidence>
<name>A0A841IPB9_9ACTN</name>
<evidence type="ECO:0000256" key="1">
    <source>
        <dbReference type="ARBA" id="ARBA00001974"/>
    </source>
</evidence>
<organism evidence="6 7">
    <name type="scientific">Nocardiopsis algeriensis</name>
    <dbReference type="NCBI Taxonomy" id="1478215"/>
    <lineage>
        <taxon>Bacteria</taxon>
        <taxon>Bacillati</taxon>
        <taxon>Actinomycetota</taxon>
        <taxon>Actinomycetes</taxon>
        <taxon>Streptosporangiales</taxon>
        <taxon>Nocardiopsidaceae</taxon>
        <taxon>Nocardiopsis</taxon>
    </lineage>
</organism>
<reference evidence="6 7" key="1">
    <citation type="submission" date="2020-08" db="EMBL/GenBank/DDBJ databases">
        <title>Genomic Encyclopedia of Type Strains, Phase III (KMG-III): the genomes of soil and plant-associated and newly described type strains.</title>
        <authorList>
            <person name="Whitman W."/>
        </authorList>
    </citation>
    <scope>NUCLEOTIDE SEQUENCE [LARGE SCALE GENOMIC DNA]</scope>
    <source>
        <strain evidence="6 7">CECT 8712</strain>
    </source>
</reference>
<comment type="caution">
    <text evidence="6">The sequence shown here is derived from an EMBL/GenBank/DDBJ whole genome shotgun (WGS) entry which is preliminary data.</text>
</comment>
<dbReference type="Gene3D" id="3.50.50.60">
    <property type="entry name" value="FAD/NAD(P)-binding domain"/>
    <property type="match status" value="1"/>
</dbReference>
<evidence type="ECO:0000256" key="2">
    <source>
        <dbReference type="ARBA" id="ARBA00009410"/>
    </source>
</evidence>
<keyword evidence="7" id="KW-1185">Reference proteome</keyword>
<evidence type="ECO:0000259" key="5">
    <source>
        <dbReference type="Pfam" id="PF01266"/>
    </source>
</evidence>
<dbReference type="PANTHER" id="PTHR13847">
    <property type="entry name" value="SARCOSINE DEHYDROGENASE-RELATED"/>
    <property type="match status" value="1"/>
</dbReference>
<dbReference type="InterPro" id="IPR036188">
    <property type="entry name" value="FAD/NAD-bd_sf"/>
</dbReference>
<dbReference type="Proteomes" id="UP000536604">
    <property type="component" value="Unassembled WGS sequence"/>
</dbReference>